<dbReference type="AlphaFoldDB" id="A0A0N0E8R8"/>
<dbReference type="OrthoDB" id="7838357at2"/>
<keyword evidence="2" id="KW-0560">Oxidoreductase</keyword>
<protein>
    <submittedName>
        <fullName evidence="3">Short-chain dehydrogenase</fullName>
    </submittedName>
</protein>
<dbReference type="PANTHER" id="PTHR43008">
    <property type="entry name" value="BENZIL REDUCTASE"/>
    <property type="match status" value="1"/>
</dbReference>
<dbReference type="Gene3D" id="3.40.50.720">
    <property type="entry name" value="NAD(P)-binding Rossmann-like Domain"/>
    <property type="match status" value="1"/>
</dbReference>
<dbReference type="InterPro" id="IPR036291">
    <property type="entry name" value="NAD(P)-bd_dom_sf"/>
</dbReference>
<gene>
    <name evidence="3" type="ORF">SU32_02075</name>
</gene>
<dbReference type="Proteomes" id="UP000038011">
    <property type="component" value="Unassembled WGS sequence"/>
</dbReference>
<dbReference type="STRING" id="1514904.SU32_02075"/>
<dbReference type="CDD" id="cd05233">
    <property type="entry name" value="SDR_c"/>
    <property type="match status" value="1"/>
</dbReference>
<evidence type="ECO:0000313" key="4">
    <source>
        <dbReference type="Proteomes" id="UP000038011"/>
    </source>
</evidence>
<dbReference type="PANTHER" id="PTHR43008:SF4">
    <property type="entry name" value="CHAIN DEHYDROGENASE, PUTATIVE (AFU_ORTHOLOGUE AFUA_4G08710)-RELATED"/>
    <property type="match status" value="1"/>
</dbReference>
<comment type="caution">
    <text evidence="3">The sequence shown here is derived from an EMBL/GenBank/DDBJ whole genome shotgun (WGS) entry which is preliminary data.</text>
</comment>
<evidence type="ECO:0000256" key="2">
    <source>
        <dbReference type="ARBA" id="ARBA00023002"/>
    </source>
</evidence>
<reference evidence="3 4" key="1">
    <citation type="submission" date="2015-01" db="EMBL/GenBank/DDBJ databases">
        <title>Ahrensia donghaiensis sp. nov., a novel dimethylsulphoniopropionate-cleavage bacterium isolated from seawater and emended descriptions of the genus Ahrensia and Ahrensia kielensis.</title>
        <authorList>
            <person name="Liu J."/>
        </authorList>
    </citation>
    <scope>NUCLEOTIDE SEQUENCE [LARGE SCALE GENOMIC DNA]</scope>
    <source>
        <strain evidence="3 4">LZD062</strain>
    </source>
</reference>
<dbReference type="RefSeq" id="WP_053997670.1">
    <property type="nucleotide sequence ID" value="NZ_JXMU01000002.1"/>
</dbReference>
<comment type="similarity">
    <text evidence="1">Belongs to the short-chain dehydrogenases/reductases (SDR) family.</text>
</comment>
<dbReference type="PATRIC" id="fig|1514904.3.peg.1615"/>
<proteinExistence type="inferred from homology"/>
<dbReference type="InterPro" id="IPR002347">
    <property type="entry name" value="SDR_fam"/>
</dbReference>
<dbReference type="EMBL" id="JXMU01000002">
    <property type="protein sequence ID" value="KPB02562.1"/>
    <property type="molecule type" value="Genomic_DNA"/>
</dbReference>
<evidence type="ECO:0000256" key="1">
    <source>
        <dbReference type="ARBA" id="ARBA00006484"/>
    </source>
</evidence>
<dbReference type="GO" id="GO:0050664">
    <property type="term" value="F:oxidoreductase activity, acting on NAD(P)H, oxygen as acceptor"/>
    <property type="evidence" value="ECO:0007669"/>
    <property type="project" value="TreeGrafter"/>
</dbReference>
<keyword evidence="4" id="KW-1185">Reference proteome</keyword>
<accession>A0A0N0E8R8</accession>
<dbReference type="Pfam" id="PF00106">
    <property type="entry name" value="adh_short"/>
    <property type="match status" value="1"/>
</dbReference>
<name>A0A0N0E8R8_9HYPH</name>
<dbReference type="PRINTS" id="PR00081">
    <property type="entry name" value="GDHRDH"/>
</dbReference>
<organism evidence="3 4">
    <name type="scientific">Ahrensia marina</name>
    <dbReference type="NCBI Taxonomy" id="1514904"/>
    <lineage>
        <taxon>Bacteria</taxon>
        <taxon>Pseudomonadati</taxon>
        <taxon>Pseudomonadota</taxon>
        <taxon>Alphaproteobacteria</taxon>
        <taxon>Hyphomicrobiales</taxon>
        <taxon>Ahrensiaceae</taxon>
        <taxon>Ahrensia</taxon>
    </lineage>
</organism>
<dbReference type="SUPFAM" id="SSF51735">
    <property type="entry name" value="NAD(P)-binding Rossmann-fold domains"/>
    <property type="match status" value="1"/>
</dbReference>
<sequence>MRRKILITGGSSGIGLALANRLSIHHDVMVTGSRPQTDITEPFSSDLIYVQASQSEPETAVKTIAEALLKAGWVKLDNVVLNAGTGFAVKDAIDDIGRLRETMDINLTATILLSRTLYPWLAKAGGTLSIVGSVAHKGQALFPAYAASKGALNAFARALRSEWQSRVAVQILHLGPTRTDMHAKAGHDPGRLRSIFMRPSSMAAMMEFAMASKRSPLTLSFRRYASAGSRLGRNL</sequence>
<evidence type="ECO:0000313" key="3">
    <source>
        <dbReference type="EMBL" id="KPB02562.1"/>
    </source>
</evidence>